<dbReference type="Proteomes" id="UP000826195">
    <property type="component" value="Unassembled WGS sequence"/>
</dbReference>
<proteinExistence type="predicted"/>
<evidence type="ECO:0000313" key="2">
    <source>
        <dbReference type="EMBL" id="KAH0561176.1"/>
    </source>
</evidence>
<feature type="region of interest" description="Disordered" evidence="1">
    <location>
        <begin position="1"/>
        <end position="74"/>
    </location>
</feature>
<sequence length="214" mass="26071">MYDDVNENNEPRNEIFRRSHHQPARNQHQYQDSECENRERREEYQNQYSYNNHTYQTCGHTPRPSTHTNQYRDPGQLSAQYNTYQRQDQNPRCCPTQQSFYGQYQYQNTQMNQSRNNDLKLIADKIKSMETLIRAKELKYEENTSPRQWIQNMTETCEEQNVIFEDRLELLKVALTRKKEWIKQNIQSWNNWEEVEKAFKKTFCKAKGYTETLQ</sequence>
<organism evidence="2 3">
    <name type="scientific">Cotesia glomerata</name>
    <name type="common">Lepidopteran parasitic wasp</name>
    <name type="synonym">Apanteles glomeratus</name>
    <dbReference type="NCBI Taxonomy" id="32391"/>
    <lineage>
        <taxon>Eukaryota</taxon>
        <taxon>Metazoa</taxon>
        <taxon>Ecdysozoa</taxon>
        <taxon>Arthropoda</taxon>
        <taxon>Hexapoda</taxon>
        <taxon>Insecta</taxon>
        <taxon>Pterygota</taxon>
        <taxon>Neoptera</taxon>
        <taxon>Endopterygota</taxon>
        <taxon>Hymenoptera</taxon>
        <taxon>Apocrita</taxon>
        <taxon>Ichneumonoidea</taxon>
        <taxon>Braconidae</taxon>
        <taxon>Microgastrinae</taxon>
        <taxon>Cotesia</taxon>
    </lineage>
</organism>
<dbReference type="AlphaFoldDB" id="A0AAV7J1R7"/>
<gene>
    <name evidence="2" type="ORF">KQX54_014047</name>
</gene>
<protein>
    <submittedName>
        <fullName evidence="2">Uncharacterized protein</fullName>
    </submittedName>
</protein>
<accession>A0AAV7J1R7</accession>
<feature type="compositionally biased region" description="Polar residues" evidence="1">
    <location>
        <begin position="49"/>
        <end position="74"/>
    </location>
</feature>
<comment type="caution">
    <text evidence="2">The sequence shown here is derived from an EMBL/GenBank/DDBJ whole genome shotgun (WGS) entry which is preliminary data.</text>
</comment>
<dbReference type="EMBL" id="JAHXZJ010000374">
    <property type="protein sequence ID" value="KAH0561176.1"/>
    <property type="molecule type" value="Genomic_DNA"/>
</dbReference>
<evidence type="ECO:0000256" key="1">
    <source>
        <dbReference type="SAM" id="MobiDB-lite"/>
    </source>
</evidence>
<name>A0AAV7J1R7_COTGL</name>
<feature type="compositionally biased region" description="Basic and acidic residues" evidence="1">
    <location>
        <begin position="35"/>
        <end position="44"/>
    </location>
</feature>
<evidence type="ECO:0000313" key="3">
    <source>
        <dbReference type="Proteomes" id="UP000826195"/>
    </source>
</evidence>
<reference evidence="2 3" key="1">
    <citation type="journal article" date="2021" name="J. Hered.">
        <title>A chromosome-level genome assembly of the parasitoid wasp, Cotesia glomerata (Hymenoptera: Braconidae).</title>
        <authorList>
            <person name="Pinto B.J."/>
            <person name="Weis J.J."/>
            <person name="Gamble T."/>
            <person name="Ode P.J."/>
            <person name="Paul R."/>
            <person name="Zaspel J.M."/>
        </authorList>
    </citation>
    <scope>NUCLEOTIDE SEQUENCE [LARGE SCALE GENOMIC DNA]</scope>
    <source>
        <strain evidence="2">CgM1</strain>
    </source>
</reference>
<keyword evidence="3" id="KW-1185">Reference proteome</keyword>